<name>A0ABW4X2V0_9BACT</name>
<keyword evidence="2" id="KW-1185">Reference proteome</keyword>
<evidence type="ECO:0000313" key="1">
    <source>
        <dbReference type="EMBL" id="MFD2068932.1"/>
    </source>
</evidence>
<proteinExistence type="predicted"/>
<sequence>MEYNIIIAPTLESLAVEVSGFLPKGWKLKGGILEHNDGYAQQLIRNPSESIRSQARKPVVATKPKRTKWIE</sequence>
<dbReference type="Proteomes" id="UP001597369">
    <property type="component" value="Unassembled WGS sequence"/>
</dbReference>
<dbReference type="EMBL" id="JBHUHV010000058">
    <property type="protein sequence ID" value="MFD2068932.1"/>
    <property type="molecule type" value="Genomic_DNA"/>
</dbReference>
<organism evidence="1 2">
    <name type="scientific">Pontibacter silvestris</name>
    <dbReference type="NCBI Taxonomy" id="2305183"/>
    <lineage>
        <taxon>Bacteria</taxon>
        <taxon>Pseudomonadati</taxon>
        <taxon>Bacteroidota</taxon>
        <taxon>Cytophagia</taxon>
        <taxon>Cytophagales</taxon>
        <taxon>Hymenobacteraceae</taxon>
        <taxon>Pontibacter</taxon>
    </lineage>
</organism>
<evidence type="ECO:0008006" key="3">
    <source>
        <dbReference type="Google" id="ProtNLM"/>
    </source>
</evidence>
<evidence type="ECO:0000313" key="2">
    <source>
        <dbReference type="Proteomes" id="UP001597369"/>
    </source>
</evidence>
<comment type="caution">
    <text evidence="1">The sequence shown here is derived from an EMBL/GenBank/DDBJ whole genome shotgun (WGS) entry which is preliminary data.</text>
</comment>
<reference evidence="2" key="1">
    <citation type="journal article" date="2019" name="Int. J. Syst. Evol. Microbiol.">
        <title>The Global Catalogue of Microorganisms (GCM) 10K type strain sequencing project: providing services to taxonomists for standard genome sequencing and annotation.</title>
        <authorList>
            <consortium name="The Broad Institute Genomics Platform"/>
            <consortium name="The Broad Institute Genome Sequencing Center for Infectious Disease"/>
            <person name="Wu L."/>
            <person name="Ma J."/>
        </authorList>
    </citation>
    <scope>NUCLEOTIDE SEQUENCE [LARGE SCALE GENOMIC DNA]</scope>
    <source>
        <strain evidence="2">JCM 16545</strain>
    </source>
</reference>
<dbReference type="RefSeq" id="WP_229957660.1">
    <property type="nucleotide sequence ID" value="NZ_JAJJWI010000001.1"/>
</dbReference>
<accession>A0ABW4X2V0</accession>
<protein>
    <recommendedName>
        <fullName evidence="3">DUF1737 domain-containing protein</fullName>
    </recommendedName>
</protein>
<gene>
    <name evidence="1" type="ORF">ACFSKU_18730</name>
</gene>